<dbReference type="SUPFAM" id="SSF56954">
    <property type="entry name" value="Outer membrane efflux proteins (OEP)"/>
    <property type="match status" value="1"/>
</dbReference>
<feature type="signal peptide" evidence="2">
    <location>
        <begin position="1"/>
        <end position="21"/>
    </location>
</feature>
<keyword evidence="2" id="KW-0472">Membrane</keyword>
<dbReference type="InterPro" id="IPR010131">
    <property type="entry name" value="MdtP/NodT-like"/>
</dbReference>
<comment type="subcellular location">
    <subcellularLocation>
        <location evidence="2">Cell membrane</location>
        <topology evidence="2">Lipid-anchor</topology>
    </subcellularLocation>
</comment>
<gene>
    <name evidence="3" type="ORF">KJ970_02530</name>
</gene>
<organism evidence="3 4">
    <name type="scientific">Eiseniibacteriota bacterium</name>
    <dbReference type="NCBI Taxonomy" id="2212470"/>
    <lineage>
        <taxon>Bacteria</taxon>
        <taxon>Candidatus Eiseniibacteriota</taxon>
    </lineage>
</organism>
<dbReference type="EMBL" id="JAHJDP010000018">
    <property type="protein sequence ID" value="MBU2689775.1"/>
    <property type="molecule type" value="Genomic_DNA"/>
</dbReference>
<feature type="chain" id="PRO_5038173077" evidence="2">
    <location>
        <begin position="22"/>
        <end position="472"/>
    </location>
</feature>
<accession>A0A948RRY9</accession>
<reference evidence="3" key="1">
    <citation type="submission" date="2021-05" db="EMBL/GenBank/DDBJ databases">
        <title>Energy efficiency and biological interactions define the core microbiome of deep oligotrophic groundwater.</title>
        <authorList>
            <person name="Mehrshad M."/>
            <person name="Lopez-Fernandez M."/>
            <person name="Bell E."/>
            <person name="Bernier-Latmani R."/>
            <person name="Bertilsson S."/>
            <person name="Dopson M."/>
        </authorList>
    </citation>
    <scope>NUCLEOTIDE SEQUENCE</scope>
    <source>
        <strain evidence="3">Modern_marine.mb.64</strain>
    </source>
</reference>
<evidence type="ECO:0000313" key="4">
    <source>
        <dbReference type="Proteomes" id="UP000777784"/>
    </source>
</evidence>
<keyword evidence="2" id="KW-0732">Signal</keyword>
<evidence type="ECO:0000313" key="3">
    <source>
        <dbReference type="EMBL" id="MBU2689775.1"/>
    </source>
</evidence>
<dbReference type="AlphaFoldDB" id="A0A948RRY9"/>
<dbReference type="PANTHER" id="PTHR30203">
    <property type="entry name" value="OUTER MEMBRANE CATION EFFLUX PROTEIN"/>
    <property type="match status" value="1"/>
</dbReference>
<keyword evidence="2" id="KW-0449">Lipoprotein</keyword>
<comment type="caution">
    <text evidence="3">The sequence shown here is derived from an EMBL/GenBank/DDBJ whole genome shotgun (WGS) entry which is preliminary data.</text>
</comment>
<dbReference type="Gene3D" id="2.20.200.10">
    <property type="entry name" value="Outer membrane efflux proteins (OEP)"/>
    <property type="match status" value="1"/>
</dbReference>
<name>A0A948RRY9_UNCEI</name>
<dbReference type="PANTHER" id="PTHR30203:SF32">
    <property type="entry name" value="CATION EFFLUX SYSTEM PROTEIN CUSC"/>
    <property type="match status" value="1"/>
</dbReference>
<evidence type="ECO:0000256" key="1">
    <source>
        <dbReference type="ARBA" id="ARBA00007613"/>
    </source>
</evidence>
<dbReference type="Proteomes" id="UP000777784">
    <property type="component" value="Unassembled WGS sequence"/>
</dbReference>
<dbReference type="GO" id="GO:0005886">
    <property type="term" value="C:plasma membrane"/>
    <property type="evidence" value="ECO:0007669"/>
    <property type="project" value="UniProtKB-SubCell"/>
</dbReference>
<dbReference type="GO" id="GO:0015562">
    <property type="term" value="F:efflux transmembrane transporter activity"/>
    <property type="evidence" value="ECO:0007669"/>
    <property type="project" value="InterPro"/>
</dbReference>
<proteinExistence type="inferred from homology"/>
<dbReference type="PROSITE" id="PS51257">
    <property type="entry name" value="PROKAR_LIPOPROTEIN"/>
    <property type="match status" value="1"/>
</dbReference>
<dbReference type="Pfam" id="PF02321">
    <property type="entry name" value="OEP"/>
    <property type="match status" value="2"/>
</dbReference>
<evidence type="ECO:0000256" key="2">
    <source>
        <dbReference type="RuleBase" id="RU362097"/>
    </source>
</evidence>
<dbReference type="InterPro" id="IPR003423">
    <property type="entry name" value="OMP_efflux"/>
</dbReference>
<dbReference type="Gene3D" id="1.20.1600.10">
    <property type="entry name" value="Outer membrane efflux proteins (OEP)"/>
    <property type="match status" value="1"/>
</dbReference>
<dbReference type="NCBIfam" id="TIGR01845">
    <property type="entry name" value="outer_NodT"/>
    <property type="match status" value="1"/>
</dbReference>
<comment type="similarity">
    <text evidence="1 2">Belongs to the outer membrane factor (OMF) (TC 1.B.17) family.</text>
</comment>
<protein>
    <submittedName>
        <fullName evidence="3">Efflux transporter outer membrane subunit</fullName>
    </submittedName>
</protein>
<sequence>MKRLSQALLLALIIFSGGCTMAPKYTRPAATVPVDWPEGPAYAERPASSAFLSAADLSPQEFFLDPRLQQVINLALENNLDLRLAVLNVEKARAFYKIQQADLYPAISASAHGYKHRTSADLSSSDAPSTSEEYGIDVGITAWEIDLFGRVRSEKNQAIEKYLASDAGRRAAQISLVSAVGSAYLALAAAREQLLLAQSTLESQEEFYGIIEKQYQNGLATKLDLRRAQTTVNLAQRDVAQYQQWGAQGENALNLLVGSPVPAELLPERLSKVSLPRDFQMGLSSSVLLSRPDIMAAEHQLKAANAYIGVARAAFFPRISLTSLIGTASKGISGLFDSGSETWTLNPMIGIPLFDARAFLALQFTHTDQEIALTQYQKAIQTAFKEVADAFAVEGTIDQQVAAQESLVEATEEIYRLAQKRYTGGIESYLSVLDAQRSLYGSQQGLVGLRLAKLTNQVQLYAVLGGGNGAGR</sequence>
<keyword evidence="2" id="KW-0812">Transmembrane</keyword>
<keyword evidence="2" id="KW-1134">Transmembrane beta strand</keyword>
<keyword evidence="2" id="KW-0564">Palmitate</keyword>